<dbReference type="AlphaFoldDB" id="A0A433QF89"/>
<sequence length="504" mass="55917">MSSEQDFASASPKSSTFPFRTPSTSKSQKSDLITIVKAQTSLLVSNINNDNFERTTTEIRSLIDKHGQPIRQHLLRLLLIEQAKNLSRADGSIETAACRLLKDHVRLIVVENPKLIGTLSEALVSVCKSDSLRDLDLERLLQQLELDPVDQVTASVAIYPAAKKEFVSQASAIIRANLPIVIEAIGDASSTKAIPDSVFESYLTFFTTSDIEAVGVTLQNVESLKDAVKTRFASNSLPENLKLFFQTETTDTQNDMSEAEQHSTLSKNMQELGYSCCTSVSSIKDVFDRVGGEIQEQDVAQVLGMMARTHTDLGADGSGSDQTWDVEVFVTALNETQAPNLDWVKVMENLDYEHFVIFDAKGLEIVTEAFRKSPKVRPLESEGRWERGEFRVLFEVSSAGQDPFPAEVFFGRWKHFQGQLSALYQMVHASPEVLNLNTCSVQRVIQLDDFANAGAPIRLAASQLAQQQVNCIDLIDTIVNLADSEVFEDIKIFMERIANKSPEI</sequence>
<proteinExistence type="predicted"/>
<name>A0A433QF89_9FUNG</name>
<dbReference type="InterPro" id="IPR040398">
    <property type="entry name" value="Not1"/>
</dbReference>
<dbReference type="PANTHER" id="PTHR13162:SF8">
    <property type="entry name" value="CCR4-NOT TRANSCRIPTION COMPLEX SUBUNIT 1"/>
    <property type="match status" value="1"/>
</dbReference>
<feature type="compositionally biased region" description="Low complexity" evidence="1">
    <location>
        <begin position="11"/>
        <end position="26"/>
    </location>
</feature>
<protein>
    <submittedName>
        <fullName evidence="2">Uncharacterized protein</fullName>
    </submittedName>
</protein>
<evidence type="ECO:0000313" key="3">
    <source>
        <dbReference type="Proteomes" id="UP000274822"/>
    </source>
</evidence>
<dbReference type="GO" id="GO:0017148">
    <property type="term" value="P:negative regulation of translation"/>
    <property type="evidence" value="ECO:0007669"/>
    <property type="project" value="InterPro"/>
</dbReference>
<evidence type="ECO:0000313" key="2">
    <source>
        <dbReference type="EMBL" id="RUS28271.1"/>
    </source>
</evidence>
<feature type="non-terminal residue" evidence="2">
    <location>
        <position position="504"/>
    </location>
</feature>
<accession>A0A433QF89</accession>
<dbReference type="GO" id="GO:0000932">
    <property type="term" value="C:P-body"/>
    <property type="evidence" value="ECO:0007669"/>
    <property type="project" value="TreeGrafter"/>
</dbReference>
<dbReference type="Proteomes" id="UP000274822">
    <property type="component" value="Unassembled WGS sequence"/>
</dbReference>
<dbReference type="GO" id="GO:0060090">
    <property type="term" value="F:molecular adaptor activity"/>
    <property type="evidence" value="ECO:0007669"/>
    <property type="project" value="TreeGrafter"/>
</dbReference>
<gene>
    <name evidence="2" type="ORF">BC938DRAFT_482082</name>
</gene>
<organism evidence="2 3">
    <name type="scientific">Jimgerdemannia flammicorona</name>
    <dbReference type="NCBI Taxonomy" id="994334"/>
    <lineage>
        <taxon>Eukaryota</taxon>
        <taxon>Fungi</taxon>
        <taxon>Fungi incertae sedis</taxon>
        <taxon>Mucoromycota</taxon>
        <taxon>Mucoromycotina</taxon>
        <taxon>Endogonomycetes</taxon>
        <taxon>Endogonales</taxon>
        <taxon>Endogonaceae</taxon>
        <taxon>Jimgerdemannia</taxon>
    </lineage>
</organism>
<comment type="caution">
    <text evidence="2">The sequence shown here is derived from an EMBL/GenBank/DDBJ whole genome shotgun (WGS) entry which is preliminary data.</text>
</comment>
<feature type="region of interest" description="Disordered" evidence="1">
    <location>
        <begin position="1"/>
        <end position="26"/>
    </location>
</feature>
<keyword evidence="3" id="KW-1185">Reference proteome</keyword>
<dbReference type="GO" id="GO:0030015">
    <property type="term" value="C:CCR4-NOT core complex"/>
    <property type="evidence" value="ECO:0007669"/>
    <property type="project" value="InterPro"/>
</dbReference>
<dbReference type="EMBL" id="RBNJ01006853">
    <property type="protein sequence ID" value="RUS28271.1"/>
    <property type="molecule type" value="Genomic_DNA"/>
</dbReference>
<evidence type="ECO:0000256" key="1">
    <source>
        <dbReference type="SAM" id="MobiDB-lite"/>
    </source>
</evidence>
<dbReference type="PANTHER" id="PTHR13162">
    <property type="entry name" value="CCR4-NOT TRANSCRIPTION COMPLEX"/>
    <property type="match status" value="1"/>
</dbReference>
<reference evidence="2 3" key="1">
    <citation type="journal article" date="2018" name="New Phytol.">
        <title>Phylogenomics of Endogonaceae and evolution of mycorrhizas within Mucoromycota.</title>
        <authorList>
            <person name="Chang Y."/>
            <person name="Desiro A."/>
            <person name="Na H."/>
            <person name="Sandor L."/>
            <person name="Lipzen A."/>
            <person name="Clum A."/>
            <person name="Barry K."/>
            <person name="Grigoriev I.V."/>
            <person name="Martin F.M."/>
            <person name="Stajich J.E."/>
            <person name="Smith M.E."/>
            <person name="Bonito G."/>
            <person name="Spatafora J.W."/>
        </authorList>
    </citation>
    <scope>NUCLEOTIDE SEQUENCE [LARGE SCALE GENOMIC DNA]</scope>
    <source>
        <strain evidence="2 3">AD002</strain>
    </source>
</reference>
<dbReference type="GO" id="GO:0000288">
    <property type="term" value="P:nuclear-transcribed mRNA catabolic process, deadenylation-dependent decay"/>
    <property type="evidence" value="ECO:0007669"/>
    <property type="project" value="TreeGrafter"/>
</dbReference>